<sequence length="290" mass="34143">MSIKTFIFDGCKKESKTILGLLEFFGINQSVDVKLNNFDDIDTISQRVIDEYNLDCKLSDMRLYASLMLDSHNSSGIQAFYYFGFIFDDLMIFKGIDYIDVIKGLEGRENNLPPLVSEILSIYMKHWKKDFKNKYSLLRTELITWVATVNQQLQASFNQNEYFVFKLKCHGSYLALIMMFLVRDVNCTYLEYRTLQTTFEMLMFYTNELASCLQEKDAGELTSVDKLFMTNDFSRISEYCVKQIYKTMKEFEGKCNLMVSLEFLRVCKNTVFIHLASDRYEKFFFEKDLS</sequence>
<protein>
    <submittedName>
        <fullName evidence="1">Uncharacterized protein</fullName>
    </submittedName>
</protein>
<dbReference type="AlphaFoldDB" id="A0A8H4AQT6"/>
<dbReference type="EMBL" id="WTPW01000318">
    <property type="protein sequence ID" value="KAF0523885.1"/>
    <property type="molecule type" value="Genomic_DNA"/>
</dbReference>
<name>A0A8H4AQT6_GIGMA</name>
<dbReference type="SUPFAM" id="SSF48576">
    <property type="entry name" value="Terpenoid synthases"/>
    <property type="match status" value="1"/>
</dbReference>
<dbReference type="Proteomes" id="UP000439903">
    <property type="component" value="Unassembled WGS sequence"/>
</dbReference>
<evidence type="ECO:0000313" key="2">
    <source>
        <dbReference type="Proteomes" id="UP000439903"/>
    </source>
</evidence>
<dbReference type="InterPro" id="IPR008949">
    <property type="entry name" value="Isoprenoid_synthase_dom_sf"/>
</dbReference>
<gene>
    <name evidence="1" type="ORF">F8M41_015269</name>
</gene>
<comment type="caution">
    <text evidence="1">The sequence shown here is derived from an EMBL/GenBank/DDBJ whole genome shotgun (WGS) entry which is preliminary data.</text>
</comment>
<organism evidence="1 2">
    <name type="scientific">Gigaspora margarita</name>
    <dbReference type="NCBI Taxonomy" id="4874"/>
    <lineage>
        <taxon>Eukaryota</taxon>
        <taxon>Fungi</taxon>
        <taxon>Fungi incertae sedis</taxon>
        <taxon>Mucoromycota</taxon>
        <taxon>Glomeromycotina</taxon>
        <taxon>Glomeromycetes</taxon>
        <taxon>Diversisporales</taxon>
        <taxon>Gigasporaceae</taxon>
        <taxon>Gigaspora</taxon>
    </lineage>
</organism>
<keyword evidence="2" id="KW-1185">Reference proteome</keyword>
<reference evidence="1 2" key="1">
    <citation type="journal article" date="2019" name="Environ. Microbiol.">
        <title>At the nexus of three kingdoms: the genome of the mycorrhizal fungus Gigaspora margarita provides insights into plant, endobacterial and fungal interactions.</title>
        <authorList>
            <person name="Venice F."/>
            <person name="Ghignone S."/>
            <person name="Salvioli di Fossalunga A."/>
            <person name="Amselem J."/>
            <person name="Novero M."/>
            <person name="Xianan X."/>
            <person name="Sedzielewska Toro K."/>
            <person name="Morin E."/>
            <person name="Lipzen A."/>
            <person name="Grigoriev I.V."/>
            <person name="Henrissat B."/>
            <person name="Martin F.M."/>
            <person name="Bonfante P."/>
        </authorList>
    </citation>
    <scope>NUCLEOTIDE SEQUENCE [LARGE SCALE GENOMIC DNA]</scope>
    <source>
        <strain evidence="1 2">BEG34</strain>
    </source>
</reference>
<evidence type="ECO:0000313" key="1">
    <source>
        <dbReference type="EMBL" id="KAF0523885.1"/>
    </source>
</evidence>
<dbReference type="OrthoDB" id="2338009at2759"/>
<accession>A0A8H4AQT6</accession>
<proteinExistence type="predicted"/>